<dbReference type="PROSITE" id="PS50111">
    <property type="entry name" value="CHEMOTAXIS_TRANSDUC_2"/>
    <property type="match status" value="1"/>
</dbReference>
<dbReference type="SUPFAM" id="SSF103190">
    <property type="entry name" value="Sensory domain-like"/>
    <property type="match status" value="1"/>
</dbReference>
<protein>
    <recommendedName>
        <fullName evidence="4">Methyl-accepting transducer domain-containing protein</fullName>
    </recommendedName>
</protein>
<name>A0A4T0V1B1_9NEIS</name>
<dbReference type="CDD" id="cd12914">
    <property type="entry name" value="PDC1_DGC_like"/>
    <property type="match status" value="1"/>
</dbReference>
<proteinExistence type="inferred from homology"/>
<dbReference type="InterPro" id="IPR029151">
    <property type="entry name" value="Sensor-like_sf"/>
</dbReference>
<keyword evidence="1 3" id="KW-0807">Transducer</keyword>
<evidence type="ECO:0000256" key="3">
    <source>
        <dbReference type="PROSITE-ProRule" id="PRU00284"/>
    </source>
</evidence>
<dbReference type="InterPro" id="IPR004089">
    <property type="entry name" value="MCPsignal_dom"/>
</dbReference>
<dbReference type="Proteomes" id="UP000308891">
    <property type="component" value="Unassembled WGS sequence"/>
</dbReference>
<dbReference type="PRINTS" id="PR00260">
    <property type="entry name" value="CHEMTRNSDUCR"/>
</dbReference>
<dbReference type="SUPFAM" id="SSF58104">
    <property type="entry name" value="Methyl-accepting chemotaxis protein (MCP) signaling domain"/>
    <property type="match status" value="1"/>
</dbReference>
<organism evidence="5 6">
    <name type="scientific">Crenobacter intestini</name>
    <dbReference type="NCBI Taxonomy" id="2563443"/>
    <lineage>
        <taxon>Bacteria</taxon>
        <taxon>Pseudomonadati</taxon>
        <taxon>Pseudomonadota</taxon>
        <taxon>Betaproteobacteria</taxon>
        <taxon>Neisseriales</taxon>
        <taxon>Neisseriaceae</taxon>
        <taxon>Crenobacter</taxon>
    </lineage>
</organism>
<dbReference type="Gene3D" id="3.30.450.20">
    <property type="entry name" value="PAS domain"/>
    <property type="match status" value="1"/>
</dbReference>
<evidence type="ECO:0000256" key="1">
    <source>
        <dbReference type="ARBA" id="ARBA00023224"/>
    </source>
</evidence>
<dbReference type="OrthoDB" id="8899037at2"/>
<dbReference type="Pfam" id="PF22673">
    <property type="entry name" value="MCP-like_PDC_1"/>
    <property type="match status" value="1"/>
</dbReference>
<evidence type="ECO:0000313" key="5">
    <source>
        <dbReference type="EMBL" id="TIC85304.1"/>
    </source>
</evidence>
<dbReference type="PANTHER" id="PTHR32089:SF112">
    <property type="entry name" value="LYSOZYME-LIKE PROTEIN-RELATED"/>
    <property type="match status" value="1"/>
</dbReference>
<dbReference type="Gene3D" id="1.10.287.950">
    <property type="entry name" value="Methyl-accepting chemotaxis protein"/>
    <property type="match status" value="1"/>
</dbReference>
<reference evidence="5 6" key="1">
    <citation type="submission" date="2019-04" db="EMBL/GenBank/DDBJ databases">
        <title>Crenobacter sp. nov.</title>
        <authorList>
            <person name="Shi S."/>
        </authorList>
    </citation>
    <scope>NUCLEOTIDE SEQUENCE [LARGE SCALE GENOMIC DNA]</scope>
    <source>
        <strain evidence="5 6">GY 70310</strain>
    </source>
</reference>
<dbReference type="AlphaFoldDB" id="A0A4T0V1B1"/>
<comment type="similarity">
    <text evidence="2">Belongs to the methyl-accepting chemotaxis (MCP) protein family.</text>
</comment>
<dbReference type="GO" id="GO:0007165">
    <property type="term" value="P:signal transduction"/>
    <property type="evidence" value="ECO:0007669"/>
    <property type="project" value="UniProtKB-KW"/>
</dbReference>
<dbReference type="GO" id="GO:0004888">
    <property type="term" value="F:transmembrane signaling receptor activity"/>
    <property type="evidence" value="ECO:0007669"/>
    <property type="project" value="InterPro"/>
</dbReference>
<dbReference type="SMART" id="SM00283">
    <property type="entry name" value="MA"/>
    <property type="match status" value="1"/>
</dbReference>
<dbReference type="InterPro" id="IPR004090">
    <property type="entry name" value="Chemotax_Me-accpt_rcpt"/>
</dbReference>
<sequence>MTPVRAQPETLTMFYRHRTLKAFLQPMAQAAREGYDLTLRLAEQGSLADTGRLINGWIKGFADAVGKAVGAAIQLSRQAPALSALAGKLEARAQSQQQGAQAIAEASAALAQTVQSIAEGAAEASAFSGQVAGAVAKAREDGAENSRQVQAIGESTAALTVQMKALRESSLSIGEVVELIKQIADRTRLLSLNAAIEAARAGEQGRGFAVVADEVRKLADQTMQATQNVETLLATIQQQVGESGETADKMAHLVERGVELSSTAGTAVEAAAADIGTLIGHVHAIAEASGAQSEKVSGIASRIGAVASESEAQLADAHALSQSAGQVRERSDQLLSALGRFRFEGHQQCRRMIEGVIDAWRLERIEADDIDRRLVELCRAQGAIEMVCVTDRNGRQLSADVAPGHFDADGRKNNWSDRSWFRDAVAADDVVVSDLYRSVDTNEYCFTVSAPLKDRQGTLIGVIEADVNFSHLTGL</sequence>
<feature type="domain" description="Methyl-accepting transducer" evidence="4">
    <location>
        <begin position="71"/>
        <end position="307"/>
    </location>
</feature>
<dbReference type="GO" id="GO:0006935">
    <property type="term" value="P:chemotaxis"/>
    <property type="evidence" value="ECO:0007669"/>
    <property type="project" value="InterPro"/>
</dbReference>
<dbReference type="Pfam" id="PF00015">
    <property type="entry name" value="MCPsignal"/>
    <property type="match status" value="1"/>
</dbReference>
<dbReference type="EMBL" id="STGJ01000003">
    <property type="protein sequence ID" value="TIC85304.1"/>
    <property type="molecule type" value="Genomic_DNA"/>
</dbReference>
<evidence type="ECO:0000256" key="2">
    <source>
        <dbReference type="ARBA" id="ARBA00029447"/>
    </source>
</evidence>
<dbReference type="PANTHER" id="PTHR32089">
    <property type="entry name" value="METHYL-ACCEPTING CHEMOTAXIS PROTEIN MCPB"/>
    <property type="match status" value="1"/>
</dbReference>
<comment type="caution">
    <text evidence="5">The sequence shown here is derived from an EMBL/GenBank/DDBJ whole genome shotgun (WGS) entry which is preliminary data.</text>
</comment>
<dbReference type="GO" id="GO:0016020">
    <property type="term" value="C:membrane"/>
    <property type="evidence" value="ECO:0007669"/>
    <property type="project" value="InterPro"/>
</dbReference>
<keyword evidence="6" id="KW-1185">Reference proteome</keyword>
<gene>
    <name evidence="5" type="ORF">E5K04_04795</name>
</gene>
<accession>A0A4T0V1B1</accession>
<evidence type="ECO:0000313" key="6">
    <source>
        <dbReference type="Proteomes" id="UP000308891"/>
    </source>
</evidence>
<evidence type="ECO:0000259" key="4">
    <source>
        <dbReference type="PROSITE" id="PS50111"/>
    </source>
</evidence>